<evidence type="ECO:0000256" key="9">
    <source>
        <dbReference type="ARBA" id="ARBA00023136"/>
    </source>
</evidence>
<gene>
    <name evidence="11" type="primary">ATG9A_1</name>
    <name evidence="11" type="ORF">Ciccas_000571</name>
</gene>
<dbReference type="Proteomes" id="UP001626550">
    <property type="component" value="Unassembled WGS sequence"/>
</dbReference>
<dbReference type="GO" id="GO:0006914">
    <property type="term" value="P:autophagy"/>
    <property type="evidence" value="ECO:0007669"/>
    <property type="project" value="UniProtKB-KW"/>
</dbReference>
<accession>A0ABD2QMM1</accession>
<sequence length="318" mass="37042">MVDVFTPPQQCWATLPALGSLIVFTGFLVLVFRIVRFVTRMQQLWRVKFYCENVLNLPSSGAELEDVAWYIVQKNLIKAQREFQFSPQKQYLDELDIYNRILRKENYLIALINQYAIPVKFQLPRLISFTGFSIYLPNIYLWNLELLFFYSPWAPFVHQHQLHNDYKWITKRERLAKNFANMSMILGLINLALLPFIFIIQILIFLCSNAEKIRYEPHTFFGRSWSNYAHYILRHYNELPHEFSNRLTSAHFHASKYLDAFSSQLAVVTATNVRMLAGGVSFLMLAINLVCDDFIHLPGWLAIAIGAGMLARVCSKVG</sequence>
<keyword evidence="8 10" id="KW-0445">Lipid transport</keyword>
<reference evidence="11 12" key="1">
    <citation type="submission" date="2024-11" db="EMBL/GenBank/DDBJ databases">
        <title>Adaptive evolution of stress response genes in parasites aligns with host niche diversity.</title>
        <authorList>
            <person name="Hahn C."/>
            <person name="Resl P."/>
        </authorList>
    </citation>
    <scope>NUCLEOTIDE SEQUENCE [LARGE SCALE GENOMIC DNA]</scope>
    <source>
        <strain evidence="11">EGGRZ-B1_66</strain>
        <tissue evidence="11">Body</tissue>
    </source>
</reference>
<keyword evidence="6 10" id="KW-1133">Transmembrane helix</keyword>
<dbReference type="AlphaFoldDB" id="A0ABD2QMM1"/>
<comment type="caution">
    <text evidence="11">The sequence shown here is derived from an EMBL/GenBank/DDBJ whole genome shotgun (WGS) entry which is preliminary data.</text>
</comment>
<dbReference type="GO" id="GO:0006869">
    <property type="term" value="P:lipid transport"/>
    <property type="evidence" value="ECO:0007669"/>
    <property type="project" value="UniProtKB-KW"/>
</dbReference>
<evidence type="ECO:0000256" key="6">
    <source>
        <dbReference type="ARBA" id="ARBA00022989"/>
    </source>
</evidence>
<name>A0ABD2QMM1_9PLAT</name>
<feature type="transmembrane region" description="Helical" evidence="10">
    <location>
        <begin position="12"/>
        <end position="35"/>
    </location>
</feature>
<evidence type="ECO:0000313" key="12">
    <source>
        <dbReference type="Proteomes" id="UP001626550"/>
    </source>
</evidence>
<protein>
    <recommendedName>
        <fullName evidence="3 10">Autophagy-related protein 9</fullName>
    </recommendedName>
</protein>
<keyword evidence="12" id="KW-1185">Reference proteome</keyword>
<feature type="transmembrane region" description="Helical" evidence="10">
    <location>
        <begin position="265"/>
        <end position="289"/>
    </location>
</feature>
<feature type="transmembrane region" description="Helical" evidence="10">
    <location>
        <begin position="123"/>
        <end position="142"/>
    </location>
</feature>
<evidence type="ECO:0000256" key="3">
    <source>
        <dbReference type="ARBA" id="ARBA00018074"/>
    </source>
</evidence>
<evidence type="ECO:0000256" key="5">
    <source>
        <dbReference type="ARBA" id="ARBA00022692"/>
    </source>
</evidence>
<dbReference type="GO" id="GO:0034045">
    <property type="term" value="C:phagophore assembly site membrane"/>
    <property type="evidence" value="ECO:0007669"/>
    <property type="project" value="UniProtKB-SubCell"/>
</dbReference>
<dbReference type="EMBL" id="JBJKFK010000033">
    <property type="protein sequence ID" value="KAL3320734.1"/>
    <property type="molecule type" value="Genomic_DNA"/>
</dbReference>
<evidence type="ECO:0000256" key="1">
    <source>
        <dbReference type="ARBA" id="ARBA00004511"/>
    </source>
</evidence>
<feature type="transmembrane region" description="Helical" evidence="10">
    <location>
        <begin position="184"/>
        <end position="206"/>
    </location>
</feature>
<dbReference type="Pfam" id="PF04109">
    <property type="entry name" value="ATG9"/>
    <property type="match status" value="1"/>
</dbReference>
<evidence type="ECO:0000313" key="11">
    <source>
        <dbReference type="EMBL" id="KAL3320734.1"/>
    </source>
</evidence>
<feature type="transmembrane region" description="Helical" evidence="10">
    <location>
        <begin position="295"/>
        <end position="314"/>
    </location>
</feature>
<keyword evidence="5 10" id="KW-0812">Transmembrane</keyword>
<evidence type="ECO:0000256" key="7">
    <source>
        <dbReference type="ARBA" id="ARBA00023006"/>
    </source>
</evidence>
<dbReference type="PANTHER" id="PTHR13038:SF10">
    <property type="entry name" value="AUTOPHAGY-RELATED PROTEIN 9"/>
    <property type="match status" value="1"/>
</dbReference>
<keyword evidence="9 10" id="KW-0472">Membrane</keyword>
<proteinExistence type="inferred from homology"/>
<dbReference type="InterPro" id="IPR007241">
    <property type="entry name" value="Autophagy-rel_prot_9"/>
</dbReference>
<comment type="function">
    <text evidence="10">Phospholipid scramblase involved in autophagy. Cycles between the preautophagosomal structure/phagophore assembly site (PAS) and the cytoplasmic vesicle pool and supplies membrane for the growing autophagosome. Lipid scramblase activity plays a key role in preautophagosomal structure/phagophore assembly by distributing the phospholipids that arrive through ATG2 from the cytoplasmic to the luminal leaflet of the bilayer, thereby driving autophagosomal membrane expansion.</text>
</comment>
<evidence type="ECO:0000256" key="2">
    <source>
        <dbReference type="ARBA" id="ARBA00006185"/>
    </source>
</evidence>
<evidence type="ECO:0000256" key="4">
    <source>
        <dbReference type="ARBA" id="ARBA00022448"/>
    </source>
</evidence>
<keyword evidence="4 10" id="KW-0813">Transport</keyword>
<evidence type="ECO:0000256" key="8">
    <source>
        <dbReference type="ARBA" id="ARBA00023055"/>
    </source>
</evidence>
<dbReference type="PANTHER" id="PTHR13038">
    <property type="entry name" value="APG9 AUTOPHAGY 9"/>
    <property type="match status" value="1"/>
</dbReference>
<comment type="subcellular location">
    <subcellularLocation>
        <location evidence="1 10">Preautophagosomal structure membrane</location>
        <topology evidence="1 10">Multi-pass membrane protein</topology>
    </subcellularLocation>
</comment>
<comment type="similarity">
    <text evidence="2 10">Belongs to the ATG9 family.</text>
</comment>
<organism evidence="11 12">
    <name type="scientific">Cichlidogyrus casuarinus</name>
    <dbReference type="NCBI Taxonomy" id="1844966"/>
    <lineage>
        <taxon>Eukaryota</taxon>
        <taxon>Metazoa</taxon>
        <taxon>Spiralia</taxon>
        <taxon>Lophotrochozoa</taxon>
        <taxon>Platyhelminthes</taxon>
        <taxon>Monogenea</taxon>
        <taxon>Monopisthocotylea</taxon>
        <taxon>Dactylogyridea</taxon>
        <taxon>Ancyrocephalidae</taxon>
        <taxon>Cichlidogyrus</taxon>
    </lineage>
</organism>
<keyword evidence="7 10" id="KW-0072">Autophagy</keyword>
<evidence type="ECO:0000256" key="10">
    <source>
        <dbReference type="RuleBase" id="RU364027"/>
    </source>
</evidence>